<evidence type="ECO:0000313" key="4">
    <source>
        <dbReference type="Proteomes" id="UP001497533"/>
    </source>
</evidence>
<dbReference type="Proteomes" id="UP001497533">
    <property type="component" value="Chromosome"/>
</dbReference>
<proteinExistence type="inferred from homology"/>
<reference evidence="3" key="1">
    <citation type="submission" date="2024-04" db="EMBL/GenBank/DDBJ databases">
        <authorList>
            <person name="Manzano-Marin A."/>
            <person name="Manzano-Marin A."/>
            <person name="Alejandro Manzano Marin A."/>
        </authorList>
    </citation>
    <scope>NUCLEOTIDE SEQUENCE [LARGE SCALE GENOMIC DNA]</scope>
    <source>
        <strain evidence="3">TABTEA</strain>
    </source>
</reference>
<dbReference type="NCBIfam" id="TIGR00278">
    <property type="entry name" value="membrane protein insertion efficiency factor YidD"/>
    <property type="match status" value="1"/>
</dbReference>
<comment type="subcellular location">
    <subcellularLocation>
        <location evidence="1">Cell membrane</location>
        <topology evidence="1">Peripheral membrane protein</topology>
        <orientation evidence="1">Cytoplasmic side</orientation>
    </subcellularLocation>
</comment>
<dbReference type="Pfam" id="PF01809">
    <property type="entry name" value="YidD"/>
    <property type="match status" value="1"/>
</dbReference>
<keyword evidence="2" id="KW-0812">Transmembrane</keyword>
<keyword evidence="1" id="KW-1003">Cell membrane</keyword>
<dbReference type="EMBL" id="OZ034688">
    <property type="protein sequence ID" value="CAL1328968.1"/>
    <property type="molecule type" value="Genomic_DNA"/>
</dbReference>
<name>A0ABM9NNB2_9GAMM</name>
<evidence type="ECO:0000313" key="3">
    <source>
        <dbReference type="EMBL" id="CAL1328968.1"/>
    </source>
</evidence>
<dbReference type="PANTHER" id="PTHR33383">
    <property type="entry name" value="MEMBRANE PROTEIN INSERTION EFFICIENCY FACTOR-RELATED"/>
    <property type="match status" value="1"/>
</dbReference>
<dbReference type="SMART" id="SM01234">
    <property type="entry name" value="Haemolytic"/>
    <property type="match status" value="1"/>
</dbReference>
<evidence type="ECO:0000256" key="1">
    <source>
        <dbReference type="HAMAP-Rule" id="MF_00386"/>
    </source>
</evidence>
<dbReference type="HAMAP" id="MF_00386">
    <property type="entry name" value="UPF0161_YidD"/>
    <property type="match status" value="1"/>
</dbReference>
<keyword evidence="2" id="KW-1133">Transmembrane helix</keyword>
<dbReference type="PANTHER" id="PTHR33383:SF1">
    <property type="entry name" value="MEMBRANE PROTEIN INSERTION EFFICIENCY FACTOR-RELATED"/>
    <property type="match status" value="1"/>
</dbReference>
<evidence type="ECO:0000256" key="2">
    <source>
        <dbReference type="SAM" id="Phobius"/>
    </source>
</evidence>
<dbReference type="InterPro" id="IPR002696">
    <property type="entry name" value="Membr_insert_effic_factor_YidD"/>
</dbReference>
<sequence length="84" mass="9506">MALLQSFCIKILIMLLIAYQAFISPLLGKNCRFDPTCSNYGIEVLCRFGLFKGIFLMIKRILKCNPLHPGGKDPVVFKNIGNRE</sequence>
<organism evidence="3 4">
    <name type="scientific">Candidatus Providencia siddallii</name>
    <dbReference type="NCBI Taxonomy" id="1715285"/>
    <lineage>
        <taxon>Bacteria</taxon>
        <taxon>Pseudomonadati</taxon>
        <taxon>Pseudomonadota</taxon>
        <taxon>Gammaproteobacteria</taxon>
        <taxon>Enterobacterales</taxon>
        <taxon>Morganellaceae</taxon>
        <taxon>Providencia</taxon>
    </lineage>
</organism>
<accession>A0ABM9NNB2</accession>
<dbReference type="RefSeq" id="WP_341765027.1">
    <property type="nucleotide sequence ID" value="NZ_OZ034688.1"/>
</dbReference>
<keyword evidence="1 2" id="KW-0472">Membrane</keyword>
<keyword evidence="4" id="KW-1185">Reference proteome</keyword>
<gene>
    <name evidence="3" type="primary">yidD</name>
    <name evidence="3" type="ORF">PRHACTZTBTEA_028</name>
</gene>
<comment type="similarity">
    <text evidence="1">Belongs to the UPF0161 family.</text>
</comment>
<protein>
    <recommendedName>
        <fullName evidence="1">Putative membrane protein insertion efficiency factor</fullName>
    </recommendedName>
</protein>
<comment type="function">
    <text evidence="1">Could be involved in insertion of integral membrane proteins into the membrane.</text>
</comment>
<feature type="transmembrane region" description="Helical" evidence="2">
    <location>
        <begin position="7"/>
        <end position="28"/>
    </location>
</feature>